<dbReference type="InterPro" id="IPR011050">
    <property type="entry name" value="Pectin_lyase_fold/virulence"/>
</dbReference>
<dbReference type="InterPro" id="IPR006626">
    <property type="entry name" value="PbH1"/>
</dbReference>
<dbReference type="SUPFAM" id="SSF51126">
    <property type="entry name" value="Pectin lyase-like"/>
    <property type="match status" value="1"/>
</dbReference>
<dbReference type="HOGENOM" id="CLU_008465_0_0_9"/>
<dbReference type="Gene3D" id="2.160.20.10">
    <property type="entry name" value="Single-stranded right-handed beta-helix, Pectin lyase-like"/>
    <property type="match status" value="1"/>
</dbReference>
<dbReference type="Pfam" id="PF00754">
    <property type="entry name" value="F5_F8_type_C"/>
    <property type="match status" value="1"/>
</dbReference>
<dbReference type="InterPro" id="IPR033801">
    <property type="entry name" value="CBM6-CBM35-CBM36-like_1"/>
</dbReference>
<organism evidence="5 6">
    <name type="scientific">Paenibacillus graminis</name>
    <dbReference type="NCBI Taxonomy" id="189425"/>
    <lineage>
        <taxon>Bacteria</taxon>
        <taxon>Bacillati</taxon>
        <taxon>Bacillota</taxon>
        <taxon>Bacilli</taxon>
        <taxon>Bacillales</taxon>
        <taxon>Paenibacillaceae</taxon>
        <taxon>Paenibacillus</taxon>
    </lineage>
</organism>
<dbReference type="KEGG" id="pgm:PGRAT_15795"/>
<dbReference type="RefSeq" id="WP_042266831.1">
    <property type="nucleotide sequence ID" value="NZ_CP009287.1"/>
</dbReference>
<dbReference type="PROSITE" id="PS50022">
    <property type="entry name" value="FA58C_3"/>
    <property type="match status" value="2"/>
</dbReference>
<proteinExistence type="predicted"/>
<dbReference type="SUPFAM" id="SSF49785">
    <property type="entry name" value="Galactose-binding domain-like"/>
    <property type="match status" value="3"/>
</dbReference>
<dbReference type="Pfam" id="PF03422">
    <property type="entry name" value="CBM_6"/>
    <property type="match status" value="1"/>
</dbReference>
<feature type="chain" id="PRO_5001847882" evidence="2">
    <location>
        <begin position="32"/>
        <end position="1306"/>
    </location>
</feature>
<feature type="compositionally biased region" description="Pro residues" evidence="1">
    <location>
        <begin position="337"/>
        <end position="349"/>
    </location>
</feature>
<evidence type="ECO:0000256" key="2">
    <source>
        <dbReference type="SAM" id="SignalP"/>
    </source>
</evidence>
<dbReference type="InterPro" id="IPR012334">
    <property type="entry name" value="Pectin_lyas_fold"/>
</dbReference>
<dbReference type="Pfam" id="PF22815">
    <property type="entry name" value="CatAgl_D1"/>
    <property type="match status" value="1"/>
</dbReference>
<feature type="domain" description="F5/8 type C" evidence="3">
    <location>
        <begin position="362"/>
        <end position="507"/>
    </location>
</feature>
<keyword evidence="2" id="KW-0732">Signal</keyword>
<feature type="domain" description="CBM6" evidence="4">
    <location>
        <begin position="190"/>
        <end position="315"/>
    </location>
</feature>
<feature type="compositionally biased region" description="Low complexity" evidence="1">
    <location>
        <begin position="350"/>
        <end position="370"/>
    </location>
</feature>
<dbReference type="Gene3D" id="2.60.40.10">
    <property type="entry name" value="Immunoglobulins"/>
    <property type="match status" value="2"/>
</dbReference>
<dbReference type="InterPro" id="IPR005084">
    <property type="entry name" value="CBM6"/>
</dbReference>
<dbReference type="InterPro" id="IPR008979">
    <property type="entry name" value="Galactose-bd-like_sf"/>
</dbReference>
<dbReference type="CDD" id="cd04083">
    <property type="entry name" value="CBM35_Lmo2446-like"/>
    <property type="match status" value="1"/>
</dbReference>
<dbReference type="SMART" id="SM00231">
    <property type="entry name" value="FA58C"/>
    <property type="match status" value="1"/>
</dbReference>
<dbReference type="STRING" id="189425.PGRAT_15795"/>
<dbReference type="GO" id="GO:0030246">
    <property type="term" value="F:carbohydrate binding"/>
    <property type="evidence" value="ECO:0007669"/>
    <property type="project" value="InterPro"/>
</dbReference>
<dbReference type="InterPro" id="IPR011635">
    <property type="entry name" value="CARDB"/>
</dbReference>
<dbReference type="Pfam" id="PF22816">
    <property type="entry name" value="CatAgl_D2"/>
    <property type="match status" value="1"/>
</dbReference>
<dbReference type="Gene3D" id="2.60.120.260">
    <property type="entry name" value="Galactose-binding domain-like"/>
    <property type="match status" value="4"/>
</dbReference>
<dbReference type="OrthoDB" id="197688at2"/>
<dbReference type="InterPro" id="IPR000421">
    <property type="entry name" value="FA58C"/>
</dbReference>
<protein>
    <submittedName>
        <fullName evidence="5">Glycosyl hydrolase</fullName>
    </submittedName>
</protein>
<keyword evidence="6" id="KW-1185">Reference proteome</keyword>
<sequence>MRNKYFLWLVIGALMITSLFMGVGSFTPASAAGGPNLTLGKSITASGQSQIYSEDNVKDSNQATYWESTNNAFPQWLQVDLGTATSIDQIVLKLPAGWEARTQTLAVQGSTNGTAFTTLVGSADYSFSPSVQNNTVTISFNAADTRYVRLNFTGNTVWPAAQVAEFEIYGTSGTTPTPTSAATSTPGPTGTYQAESAALSGGAKVNTDHTGFAGTGFVDGYWTQGASTTFTVNVPAAGTREVTLKYGNANGNASTISVYVNCIKIRQSTLPSLANWDTWGNKAEALTLNAGNNTIAYKYDSGDSANINLDQITVETSGSPSATPSVTPTPTATVTPTPVPTATPTPTSTPTPTATDAPTPAPTATATPVPGSNIAIGKSITASSSIQSFVAASANDNSTSTYWEGNGNPNTLTLDLGADHNISSIVLKLNPATEWSTRTQTIQVLGQNQGTSAFSNLVSAQPYTFNPSTGNSVTIPVAATVKRLQLNITSNSGAPSGQIAEFQVFGSPAPNPDLTVTGMTWSPASPVETSAITLNAVVKNSGNAASGATTVNFYLGSELAGSAPVGALAAGGSVTVSLNAGTKYAASYALSVKVDENNTVIEQNDSNNSYTNPSNLVVAPVASSDLIGVASWTPAAPVAGNTLGFTVNLKNQGTVASTNGAHGITVVLKNTAGSTIQTFSGSYSGVIAAGASVNISIPGTWTAGNGNYTVTATVAADANELPAKQANNVNTSNLVVYAQRGASVPYSRYDTDDAVRGGASALKSAPNFDQSQIASEASGQRYIALPSNGSYAQWTVRHGQGGAGVTMRFTMPDAADGMGLNGSLDAYVNGVKVKTISLTSYYSWQYFSGDQPGDAPSAGRPLFRFDEVHWKLDTPLQPGDTIRIQKNNGDSLEYGVDFLEIEPVPAAIARPANSVSITDHGAVADDGQDDLAAFNAAVTAAVSSGKTLYIPAGTFSLSSMWQIGSVNSMINNFTVTGAGFWHTNLQFTNPNAAGGGISLRITGKLDFSNVYMNSNLRSRYNQNAVYKGFMDNFGSSSIIHEVWVEHFECGMWVGDYGHTPAIYASGLVVENSRIRNNLADGINFSQGTSNSIVRNSNVRNNGDDGLAVWPSNTFGAPDGVNNTFSYNTIENNWRAGGIAFFGGSGHKADHNYIIDTVGGSGIRLNTTFPGAHFNNNTGILFSDTTIINSGTSQDLYNGERGAIDLEASADPIKNVTFTNIDIINTQRDAIQFGYGGGFSNIVFNNITINGTGLDGVTTSRFSGAHKGAAIYTYTGNGAATFNNLTTSNIAYPDLYYIQSGFGLTIQ</sequence>
<dbReference type="PROSITE" id="PS51175">
    <property type="entry name" value="CBM6"/>
    <property type="match status" value="1"/>
</dbReference>
<dbReference type="InterPro" id="IPR055149">
    <property type="entry name" value="Agl_cat_D2"/>
</dbReference>
<dbReference type="Pfam" id="PF22633">
    <property type="entry name" value="F5_F8_type_C_2"/>
    <property type="match status" value="1"/>
</dbReference>
<gene>
    <name evidence="5" type="ORF">PGRAT_15795</name>
</gene>
<dbReference type="Pfam" id="PF07705">
    <property type="entry name" value="CARDB"/>
    <property type="match status" value="2"/>
</dbReference>
<feature type="domain" description="F5/8 type C" evidence="3">
    <location>
        <begin position="25"/>
        <end position="171"/>
    </location>
</feature>
<dbReference type="eggNOG" id="COG1572">
    <property type="taxonomic scope" value="Bacteria"/>
</dbReference>
<evidence type="ECO:0000256" key="1">
    <source>
        <dbReference type="SAM" id="MobiDB-lite"/>
    </source>
</evidence>
<evidence type="ECO:0000313" key="6">
    <source>
        <dbReference type="Proteomes" id="UP000029500"/>
    </source>
</evidence>
<dbReference type="SMART" id="SM00710">
    <property type="entry name" value="PbH1"/>
    <property type="match status" value="7"/>
</dbReference>
<feature type="signal peptide" evidence="2">
    <location>
        <begin position="1"/>
        <end position="31"/>
    </location>
</feature>
<feature type="compositionally biased region" description="Low complexity" evidence="1">
    <location>
        <begin position="319"/>
        <end position="336"/>
    </location>
</feature>
<dbReference type="EMBL" id="CP009287">
    <property type="protein sequence ID" value="AIQ68919.1"/>
    <property type="molecule type" value="Genomic_DNA"/>
</dbReference>
<accession>A0A089NIR4</accession>
<name>A0A089NIR4_9BACL</name>
<feature type="region of interest" description="Disordered" evidence="1">
    <location>
        <begin position="315"/>
        <end position="370"/>
    </location>
</feature>
<keyword evidence="5" id="KW-0378">Hydrolase</keyword>
<dbReference type="Proteomes" id="UP000029500">
    <property type="component" value="Chromosome"/>
</dbReference>
<dbReference type="GO" id="GO:0016787">
    <property type="term" value="F:hydrolase activity"/>
    <property type="evidence" value="ECO:0007669"/>
    <property type="project" value="UniProtKB-KW"/>
</dbReference>
<evidence type="ECO:0000259" key="3">
    <source>
        <dbReference type="PROSITE" id="PS50022"/>
    </source>
</evidence>
<reference evidence="5 6" key="1">
    <citation type="submission" date="2014-08" db="EMBL/GenBank/DDBJ databases">
        <title>Comparative genomics of the Paenibacillus odorifer group.</title>
        <authorList>
            <person name="den Bakker H.C."/>
            <person name="Tsai Y.-C."/>
            <person name="Martin N."/>
            <person name="Korlach J."/>
            <person name="Wiedmann M."/>
        </authorList>
    </citation>
    <scope>NUCLEOTIDE SEQUENCE [LARGE SCALE GENOMIC DNA]</scope>
    <source>
        <strain evidence="5 6">DSM 15220</strain>
    </source>
</reference>
<evidence type="ECO:0000313" key="5">
    <source>
        <dbReference type="EMBL" id="AIQ68919.1"/>
    </source>
</evidence>
<evidence type="ECO:0000259" key="4">
    <source>
        <dbReference type="PROSITE" id="PS51175"/>
    </source>
</evidence>
<dbReference type="InterPro" id="IPR013783">
    <property type="entry name" value="Ig-like_fold"/>
</dbReference>